<keyword evidence="3 6" id="KW-0732">Signal</keyword>
<dbReference type="EMBL" id="LQOG01000031">
    <property type="protein sequence ID" value="KXT60053.1"/>
    <property type="molecule type" value="Genomic_DNA"/>
</dbReference>
<dbReference type="InterPro" id="IPR054363">
    <property type="entry name" value="GH95_cat"/>
</dbReference>
<dbReference type="Gene3D" id="1.50.10.10">
    <property type="match status" value="1"/>
</dbReference>
<dbReference type="NCBIfam" id="TIGR01168">
    <property type="entry name" value="YSIRK_signal"/>
    <property type="match status" value="1"/>
</dbReference>
<dbReference type="InterPro" id="IPR049053">
    <property type="entry name" value="AFCA-like_C"/>
</dbReference>
<dbReference type="PROSITE" id="PS50847">
    <property type="entry name" value="GRAM_POS_ANCHORING"/>
    <property type="match status" value="1"/>
</dbReference>
<dbReference type="Pfam" id="PF04650">
    <property type="entry name" value="YSIRK_signal"/>
    <property type="match status" value="1"/>
</dbReference>
<evidence type="ECO:0000259" key="8">
    <source>
        <dbReference type="PROSITE" id="PS50853"/>
    </source>
</evidence>
<dbReference type="InterPro" id="IPR005877">
    <property type="entry name" value="YSIRK_signal_dom"/>
</dbReference>
<accession>A0A139M8M4</accession>
<dbReference type="PROSITE" id="PS50853">
    <property type="entry name" value="FN3"/>
    <property type="match status" value="1"/>
</dbReference>
<sequence>MKKHFWEKSCRYSIRKLTVGTASVLLGAIFLVNHTVAADSVEVKQTEQTSVEAITKPDSEPKTAEATETTNPSLAESPVVSESKPAEETPKTNSQASEEAIVEAKENKEPEKADQPVIKQENYQLNYDQPTAPSYDGWEKQALPVGNGEMGAKVFGLIGEERIQYNEKTLWSGGPQPDSTDYNGGNYKDRYKVLAEIRKALEAGDRQKAKQLAEQNLVGPNNAQYGRYLAFGDIFMVFNNQKKGLDTVTDYHRNLDITEATTTTSYTQDGTTFKRETFSSYPDDVTVTHLTKKGNKTLDFTLWNSLTEDLLANGEYSWEYSKYKQGVVTTDSNGILLKGTVKDNGLKFASYLGIKTDGQVTAQDGYLTVTGASYATLLLSAKTNFAQNPKTNYRKDIDLEKTVKSIIESAKAKDYETLKNNHIKDYQSLFNRVKLNLGGNKTAQTTKEALQGYNPEKGQKLEELFFQYGRYLLISSSRDRTDALPANLQGVWNAVDNPPWNADYHLNVNLQMNYWPAYMSNLAETAKPMINYIDDMRYYGRIAAKEYAGIESKDGQENGWLVHTQATPFGWTTPGWNYYWGWSPAANAWMMQNVYDYYKFTKDETYLKEKIYPMLKETAKFWNSFLHYDQASDRWVSSPSYSPEHGTITIGNTFDQSLVWQLFHDYMEVANHLNVDKDLVTEIKAKFDKLKPLHINKEGRIKEWYEEDSPQFTNEGIENHHRHVSHLVGLFPGTLFSKDQAEYLEAARATLNHRGDGGTGWSKANKINLWARLLDGNRAHRLLAEQLKYSTLENLWDTHAPFQIDGNFGATSGMAEMLLQSHTGYIAPLPALPDAWKDGQVSGLVARGNFEVSMKWKDKNLQSLSFLSNVGGDLVVDYPNIEASQIKVNGKPVKATILKNNRIQLATQKGDVITFEHFPGRVTSLTAVRQNGVTAELTFNQIEGATHYVIQRQVKDETGQTSATREFVTNQTHFIDRSLNPQHAYTYTVKAMLGELATQVSEQATVETYSELMDDRDSRIQYGAAFGNWADSELFGGTEKFADLSKGDYSDKDVTATIPFTGVGIEIYGLKSSELGLATAKIDGKEVGELDFHTAGATEKGSLIGRFAGLSDGPHTLTLSVKREHKGRGSERSKISLDYFKILAGAGNTIEKIDDRDSRIQYGSQFKDWSDPELYGGTEKYADINNSDSSAASEAQATISFTGTGIRIYGLKTTELGKALVTLDGKEMPSLDFYTSGATEKRAFIGEFTNLTDGPHTLTLRVDPDSPEGRKKISLDSFDIIKAPAVGLDSPSIAPLKENDKTISLSLPAGDWEAIAVTFPGVKDPLVLRKVDETHLVTSGDQTVLSVQDNQVQIPIPDATDRQAGKAIEAYAIQGTTTSSPVVAVFTKKDEKQPTTSKGDEPAPTVEKPEYTDPIGTAGQEEPPIVEIPEYTDPIGTAGQEEPPTVEIPEYTKPIGTAGQEESPTVEKPEYTQPIGTAGQEEAPTVEKPEYTDPIGTSGVQAAPTLIRPEYQLRTLKDKKTGVEIIGGVADLEGISHISSRRVLAQELFGKTYDAYDLQLKNPTDHSLQPKGSVLVRLPISASVENIYYITPTKELQALNFTVREGKAEFITSHFSTYAIVYQAIGTTSNTEEKPSTSDTEILAHETEQLSASSNLAKTGNHSPKEELPATGETSNPLLFLAGLSLALTATFMLKGRKDDSN</sequence>
<feature type="signal peptide" evidence="6">
    <location>
        <begin position="1"/>
        <end position="37"/>
    </location>
</feature>
<protein>
    <submittedName>
        <fullName evidence="9">Putative large secreted protein</fullName>
    </submittedName>
</protein>
<dbReference type="NCBIfam" id="NF043031">
    <property type="entry name" value="SIALI-17"/>
    <property type="match status" value="4"/>
</dbReference>
<keyword evidence="4" id="KW-0572">Peptidoglycan-anchor</keyword>
<dbReference type="Proteomes" id="UP000070541">
    <property type="component" value="Unassembled WGS sequence"/>
</dbReference>
<dbReference type="PATRIC" id="fig|1303.76.peg.1268"/>
<dbReference type="SUPFAM" id="SSF48208">
    <property type="entry name" value="Six-hairpin glycosidases"/>
    <property type="match status" value="1"/>
</dbReference>
<dbReference type="InterPro" id="IPR012341">
    <property type="entry name" value="6hp_glycosidase-like_sf"/>
</dbReference>
<keyword evidence="1" id="KW-0134">Cell wall</keyword>
<evidence type="ECO:0000259" key="7">
    <source>
        <dbReference type="PROSITE" id="PS50847"/>
    </source>
</evidence>
<evidence type="ECO:0000256" key="4">
    <source>
        <dbReference type="ARBA" id="ARBA00023088"/>
    </source>
</evidence>
<dbReference type="Pfam" id="PF00746">
    <property type="entry name" value="Gram_pos_anchor"/>
    <property type="match status" value="1"/>
</dbReference>
<feature type="region of interest" description="Disordered" evidence="5">
    <location>
        <begin position="1386"/>
        <end position="1488"/>
    </location>
</feature>
<feature type="compositionally biased region" description="Polar residues" evidence="5">
    <location>
        <begin position="1651"/>
        <end position="1662"/>
    </location>
</feature>
<dbReference type="PANTHER" id="PTHR31084:SF19">
    <property type="entry name" value="GLYCOSYL HYDROLASE FAMILY 95 N-TERMINAL DOMAIN-CONTAINING PROTEIN"/>
    <property type="match status" value="1"/>
</dbReference>
<organism evidence="9 10">
    <name type="scientific">Streptococcus oralis</name>
    <dbReference type="NCBI Taxonomy" id="1303"/>
    <lineage>
        <taxon>Bacteria</taxon>
        <taxon>Bacillati</taxon>
        <taxon>Bacillota</taxon>
        <taxon>Bacilli</taxon>
        <taxon>Lactobacillales</taxon>
        <taxon>Streptococcaceae</taxon>
        <taxon>Streptococcus</taxon>
    </lineage>
</organism>
<evidence type="ECO:0000256" key="5">
    <source>
        <dbReference type="SAM" id="MobiDB-lite"/>
    </source>
</evidence>
<dbReference type="InterPro" id="IPR019931">
    <property type="entry name" value="LPXTG_anchor"/>
</dbReference>
<proteinExistence type="predicted"/>
<evidence type="ECO:0000256" key="2">
    <source>
        <dbReference type="ARBA" id="ARBA00022525"/>
    </source>
</evidence>
<name>A0A139M8M4_STROR</name>
<dbReference type="InterPro" id="IPR003961">
    <property type="entry name" value="FN3_dom"/>
</dbReference>
<feature type="domain" description="Fibronectin type-III" evidence="8">
    <location>
        <begin position="921"/>
        <end position="1011"/>
    </location>
</feature>
<dbReference type="Pfam" id="PF14498">
    <property type="entry name" value="Glyco_hyd_65N_2"/>
    <property type="match status" value="1"/>
</dbReference>
<dbReference type="RefSeq" id="WP_081102464.1">
    <property type="nucleotide sequence ID" value="NZ_KQ969038.1"/>
</dbReference>
<dbReference type="GO" id="GO:0005975">
    <property type="term" value="P:carbohydrate metabolic process"/>
    <property type="evidence" value="ECO:0007669"/>
    <property type="project" value="InterPro"/>
</dbReference>
<dbReference type="CDD" id="cd00063">
    <property type="entry name" value="FN3"/>
    <property type="match status" value="1"/>
</dbReference>
<evidence type="ECO:0000313" key="9">
    <source>
        <dbReference type="EMBL" id="KXT60053.1"/>
    </source>
</evidence>
<dbReference type="Pfam" id="PF21307">
    <property type="entry name" value="Glyco_hydro_95_C"/>
    <property type="match status" value="1"/>
</dbReference>
<dbReference type="InterPro" id="IPR027414">
    <property type="entry name" value="GH95_N_dom"/>
</dbReference>
<dbReference type="InterPro" id="IPR049964">
    <property type="entry name" value="NanA_rpt"/>
</dbReference>
<dbReference type="InterPro" id="IPR008928">
    <property type="entry name" value="6-hairpin_glycosidase_sf"/>
</dbReference>
<evidence type="ECO:0000256" key="3">
    <source>
        <dbReference type="ARBA" id="ARBA00022729"/>
    </source>
</evidence>
<dbReference type="SUPFAM" id="SSF49265">
    <property type="entry name" value="Fibronectin type III"/>
    <property type="match status" value="1"/>
</dbReference>
<dbReference type="InterPro" id="IPR013783">
    <property type="entry name" value="Ig-like_fold"/>
</dbReference>
<gene>
    <name evidence="9" type="ORF">SORDD05_01220</name>
</gene>
<feature type="compositionally biased region" description="Basic and acidic residues" evidence="5">
    <location>
        <begin position="1387"/>
        <end position="1411"/>
    </location>
</feature>
<feature type="region of interest" description="Disordered" evidence="5">
    <location>
        <begin position="45"/>
        <end position="114"/>
    </location>
</feature>
<dbReference type="NCBIfam" id="TIGR01167">
    <property type="entry name" value="LPXTG_anchor"/>
    <property type="match status" value="1"/>
</dbReference>
<keyword evidence="2" id="KW-0964">Secreted</keyword>
<dbReference type="Pfam" id="PF22124">
    <property type="entry name" value="Glyco_hydro_95_cat"/>
    <property type="match status" value="1"/>
</dbReference>
<dbReference type="PANTHER" id="PTHR31084">
    <property type="entry name" value="ALPHA-L-FUCOSIDASE 2"/>
    <property type="match status" value="1"/>
</dbReference>
<dbReference type="InterPro" id="IPR036116">
    <property type="entry name" value="FN3_sf"/>
</dbReference>
<evidence type="ECO:0000256" key="6">
    <source>
        <dbReference type="SAM" id="SignalP"/>
    </source>
</evidence>
<reference evidence="9 10" key="1">
    <citation type="submission" date="2016-01" db="EMBL/GenBank/DDBJ databases">
        <title>Highly variable Streptococcus oralis are common among viridans streptococci isolated from primates.</title>
        <authorList>
            <person name="Denapaite D."/>
            <person name="Rieger M."/>
            <person name="Koendgen S."/>
            <person name="Brueckner R."/>
            <person name="Ochigava I."/>
            <person name="Kappeler P."/>
            <person name="Maetz-Rensing K."/>
            <person name="Leendertz F."/>
            <person name="Hakenbeck R."/>
        </authorList>
    </citation>
    <scope>NUCLEOTIDE SEQUENCE [LARGE SCALE GENOMIC DNA]</scope>
    <source>
        <strain evidence="9 10">DD05</strain>
    </source>
</reference>
<feature type="domain" description="Gram-positive cocci surface proteins LPxTG" evidence="7">
    <location>
        <begin position="1668"/>
        <end position="1702"/>
    </location>
</feature>
<dbReference type="GO" id="GO:0004560">
    <property type="term" value="F:alpha-L-fucosidase activity"/>
    <property type="evidence" value="ECO:0007669"/>
    <property type="project" value="TreeGrafter"/>
</dbReference>
<comment type="caution">
    <text evidence="9">The sequence shown here is derived from an EMBL/GenBank/DDBJ whole genome shotgun (WGS) entry which is preliminary data.</text>
</comment>
<feature type="chain" id="PRO_5038685206" evidence="6">
    <location>
        <begin position="38"/>
        <end position="1702"/>
    </location>
</feature>
<evidence type="ECO:0000256" key="1">
    <source>
        <dbReference type="ARBA" id="ARBA00022512"/>
    </source>
</evidence>
<evidence type="ECO:0000313" key="10">
    <source>
        <dbReference type="Proteomes" id="UP000070541"/>
    </source>
</evidence>
<feature type="region of interest" description="Disordered" evidence="5">
    <location>
        <begin position="1651"/>
        <end position="1672"/>
    </location>
</feature>
<feature type="compositionally biased region" description="Basic and acidic residues" evidence="5">
    <location>
        <begin position="55"/>
        <end position="65"/>
    </location>
</feature>
<feature type="compositionally biased region" description="Basic and acidic residues" evidence="5">
    <location>
        <begin position="102"/>
        <end position="114"/>
    </location>
</feature>
<dbReference type="Gene3D" id="2.60.120.260">
    <property type="entry name" value="Galactose-binding domain-like"/>
    <property type="match status" value="2"/>
</dbReference>
<dbReference type="Gene3D" id="2.60.40.10">
    <property type="entry name" value="Immunoglobulins"/>
    <property type="match status" value="1"/>
</dbReference>